<sequence>MAVGVDLVRVDRVERLLRENPEAERDIFTGRERAYCAGKRNRTAHLAARFAAKEAVLKALGTGLGPGTRWHDVEVVHTPLGRPLVRLSGGAGARAERAGASSVEVSLSHSGEYAVAHAVLVLDAPGASAVSDEPAEG</sequence>
<dbReference type="GO" id="GO:0008897">
    <property type="term" value="F:holo-[acyl-carrier-protein] synthase activity"/>
    <property type="evidence" value="ECO:0007669"/>
    <property type="project" value="UniProtKB-EC"/>
</dbReference>
<keyword evidence="7 8" id="KW-0275">Fatty acid biosynthesis</keyword>
<keyword evidence="11" id="KW-1185">Reference proteome</keyword>
<evidence type="ECO:0000256" key="3">
    <source>
        <dbReference type="ARBA" id="ARBA00022723"/>
    </source>
</evidence>
<evidence type="ECO:0000256" key="6">
    <source>
        <dbReference type="ARBA" id="ARBA00023098"/>
    </source>
</evidence>
<dbReference type="InterPro" id="IPR004568">
    <property type="entry name" value="Ppantetheine-prot_Trfase_dom"/>
</dbReference>
<comment type="catalytic activity">
    <reaction evidence="8">
        <text>apo-[ACP] + CoA = holo-[ACP] + adenosine 3',5'-bisphosphate + H(+)</text>
        <dbReference type="Rhea" id="RHEA:12068"/>
        <dbReference type="Rhea" id="RHEA-COMP:9685"/>
        <dbReference type="Rhea" id="RHEA-COMP:9690"/>
        <dbReference type="ChEBI" id="CHEBI:15378"/>
        <dbReference type="ChEBI" id="CHEBI:29999"/>
        <dbReference type="ChEBI" id="CHEBI:57287"/>
        <dbReference type="ChEBI" id="CHEBI:58343"/>
        <dbReference type="ChEBI" id="CHEBI:64479"/>
        <dbReference type="EC" id="2.7.8.7"/>
    </reaction>
</comment>
<evidence type="ECO:0000256" key="4">
    <source>
        <dbReference type="ARBA" id="ARBA00022832"/>
    </source>
</evidence>
<comment type="subcellular location">
    <subcellularLocation>
        <location evidence="8">Cytoplasm</location>
    </subcellularLocation>
</comment>
<evidence type="ECO:0000256" key="1">
    <source>
        <dbReference type="ARBA" id="ARBA00022516"/>
    </source>
</evidence>
<dbReference type="InterPro" id="IPR037143">
    <property type="entry name" value="4-PPantetheinyl_Trfase_dom_sf"/>
</dbReference>
<organism evidence="10 11">
    <name type="scientific">Streptomyces pactum</name>
    <dbReference type="NCBI Taxonomy" id="68249"/>
    <lineage>
        <taxon>Bacteria</taxon>
        <taxon>Bacillati</taxon>
        <taxon>Actinomycetota</taxon>
        <taxon>Actinomycetes</taxon>
        <taxon>Kitasatosporales</taxon>
        <taxon>Streptomycetaceae</taxon>
        <taxon>Streptomyces</taxon>
    </lineage>
</organism>
<evidence type="ECO:0000256" key="8">
    <source>
        <dbReference type="HAMAP-Rule" id="MF_00101"/>
    </source>
</evidence>
<keyword evidence="3 8" id="KW-0479">Metal-binding</keyword>
<evidence type="ECO:0000313" key="11">
    <source>
        <dbReference type="Proteomes" id="UP000807371"/>
    </source>
</evidence>
<dbReference type="EMBL" id="JACYXC010000001">
    <property type="protein sequence ID" value="MBH5338416.1"/>
    <property type="molecule type" value="Genomic_DNA"/>
</dbReference>
<keyword evidence="5 8" id="KW-0460">Magnesium</keyword>
<reference evidence="10 11" key="1">
    <citation type="submission" date="2020-09" db="EMBL/GenBank/DDBJ databases">
        <title>Biosynthesis of the nuclear factor of activated T cells inhibitor NFAT-133 and its congeners in Streptomyces pactum.</title>
        <authorList>
            <person name="Zhou W."/>
            <person name="Posri P."/>
            <person name="Abugrain M.E."/>
            <person name="Weisberg A.J."/>
            <person name="Chang J.H."/>
            <person name="Mahmud T."/>
        </authorList>
    </citation>
    <scope>NUCLEOTIDE SEQUENCE [LARGE SCALE GENOMIC DNA]</scope>
    <source>
        <strain evidence="10 11">ATCC 27456</strain>
    </source>
</reference>
<evidence type="ECO:0000313" key="10">
    <source>
        <dbReference type="EMBL" id="MBH5338416.1"/>
    </source>
</evidence>
<dbReference type="SUPFAM" id="SSF56214">
    <property type="entry name" value="4'-phosphopantetheinyl transferase"/>
    <property type="match status" value="1"/>
</dbReference>
<protein>
    <recommendedName>
        <fullName evidence="8">Holo-[acyl-carrier-protein] synthase</fullName>
        <shortName evidence="8">Holo-ACP synthase</shortName>
        <ecNumber evidence="8">2.7.8.7</ecNumber>
    </recommendedName>
    <alternativeName>
        <fullName evidence="8">4'-phosphopantetheinyl transferase AcpS</fullName>
    </alternativeName>
</protein>
<keyword evidence="2 8" id="KW-0808">Transferase</keyword>
<dbReference type="Pfam" id="PF01648">
    <property type="entry name" value="ACPS"/>
    <property type="match status" value="1"/>
</dbReference>
<evidence type="ECO:0000256" key="5">
    <source>
        <dbReference type="ARBA" id="ARBA00022842"/>
    </source>
</evidence>
<keyword evidence="1 8" id="KW-0444">Lipid biosynthesis</keyword>
<evidence type="ECO:0000256" key="7">
    <source>
        <dbReference type="ARBA" id="ARBA00023160"/>
    </source>
</evidence>
<dbReference type="InterPro" id="IPR008278">
    <property type="entry name" value="4-PPantetheinyl_Trfase_dom"/>
</dbReference>
<dbReference type="Gene3D" id="3.90.470.20">
    <property type="entry name" value="4'-phosphopantetheinyl transferase domain"/>
    <property type="match status" value="1"/>
</dbReference>
<gene>
    <name evidence="8 10" type="primary">acpS</name>
    <name evidence="10" type="ORF">IHE55_27960</name>
</gene>
<comment type="function">
    <text evidence="8">Transfers the 4'-phosphopantetheine moiety from coenzyme A to a Ser of acyl-carrier-protein.</text>
</comment>
<keyword evidence="6 8" id="KW-0443">Lipid metabolism</keyword>
<evidence type="ECO:0000259" key="9">
    <source>
        <dbReference type="Pfam" id="PF01648"/>
    </source>
</evidence>
<dbReference type="EC" id="2.7.8.7" evidence="8"/>
<keyword evidence="4 8" id="KW-0276">Fatty acid metabolism</keyword>
<comment type="cofactor">
    <cofactor evidence="8">
        <name>Mg(2+)</name>
        <dbReference type="ChEBI" id="CHEBI:18420"/>
    </cofactor>
</comment>
<comment type="similarity">
    <text evidence="8">Belongs to the P-Pant transferase superfamily. AcpS family.</text>
</comment>
<dbReference type="NCBIfam" id="TIGR00556">
    <property type="entry name" value="pantethn_trn"/>
    <property type="match status" value="1"/>
</dbReference>
<feature type="domain" description="4'-phosphopantetheinyl transferase" evidence="9">
    <location>
        <begin position="2"/>
        <end position="116"/>
    </location>
</feature>
<feature type="binding site" evidence="8">
    <location>
        <position position="54"/>
    </location>
    <ligand>
        <name>Mg(2+)</name>
        <dbReference type="ChEBI" id="CHEBI:18420"/>
    </ligand>
</feature>
<name>A0ABS0NTE3_9ACTN</name>
<keyword evidence="8" id="KW-0963">Cytoplasm</keyword>
<dbReference type="NCBIfam" id="TIGR00516">
    <property type="entry name" value="acpS"/>
    <property type="match status" value="1"/>
</dbReference>
<comment type="caution">
    <text evidence="10">The sequence shown here is derived from an EMBL/GenBank/DDBJ whole genome shotgun (WGS) entry which is preliminary data.</text>
</comment>
<accession>A0ABS0NTE3</accession>
<dbReference type="InterPro" id="IPR002582">
    <property type="entry name" value="ACPS"/>
</dbReference>
<proteinExistence type="inferred from homology"/>
<dbReference type="Proteomes" id="UP000807371">
    <property type="component" value="Unassembled WGS sequence"/>
</dbReference>
<evidence type="ECO:0000256" key="2">
    <source>
        <dbReference type="ARBA" id="ARBA00022679"/>
    </source>
</evidence>
<feature type="binding site" evidence="8">
    <location>
        <position position="6"/>
    </location>
    <ligand>
        <name>Mg(2+)</name>
        <dbReference type="ChEBI" id="CHEBI:18420"/>
    </ligand>
</feature>
<dbReference type="HAMAP" id="MF_00101">
    <property type="entry name" value="AcpS"/>
    <property type="match status" value="1"/>
</dbReference>